<accession>A0ABP8DJ43</accession>
<comment type="caution">
    <text evidence="1">The sequence shown here is derived from an EMBL/GenBank/DDBJ whole genome shotgun (WGS) entry which is preliminary data.</text>
</comment>
<dbReference type="EMBL" id="BAABAT010000027">
    <property type="protein sequence ID" value="GAA4257326.1"/>
    <property type="molecule type" value="Genomic_DNA"/>
</dbReference>
<sequence>MLALAGIDLDELTTALQDQGGYDDHRWLIDPATGEIAFWTPELGLDGRGDAADEEELDERGLFPIDPIPSRVWYRDMADFAARLTDDGARRRLARALDGRGPFRLFGNAVHRERADVLTAWNALRNTRALRHAVDWLADNNLIPEAEATAFHAAHPDPPVP</sequence>
<proteinExistence type="predicted"/>
<gene>
    <name evidence="1" type="ORF">GCM10022255_073670</name>
</gene>
<dbReference type="RefSeq" id="WP_345134321.1">
    <property type="nucleotide sequence ID" value="NZ_BAABAT010000027.1"/>
</dbReference>
<protein>
    <submittedName>
        <fullName evidence="1">UPF0158 family protein</fullName>
    </submittedName>
</protein>
<reference evidence="2" key="1">
    <citation type="journal article" date="2019" name="Int. J. Syst. Evol. Microbiol.">
        <title>The Global Catalogue of Microorganisms (GCM) 10K type strain sequencing project: providing services to taxonomists for standard genome sequencing and annotation.</title>
        <authorList>
            <consortium name="The Broad Institute Genomics Platform"/>
            <consortium name="The Broad Institute Genome Sequencing Center for Infectious Disease"/>
            <person name="Wu L."/>
            <person name="Ma J."/>
        </authorList>
    </citation>
    <scope>NUCLEOTIDE SEQUENCE [LARGE SCALE GENOMIC DNA]</scope>
    <source>
        <strain evidence="2">JCM 17441</strain>
    </source>
</reference>
<keyword evidence="2" id="KW-1185">Reference proteome</keyword>
<evidence type="ECO:0000313" key="1">
    <source>
        <dbReference type="EMBL" id="GAA4257326.1"/>
    </source>
</evidence>
<organism evidence="1 2">
    <name type="scientific">Dactylosporangium darangshiense</name>
    <dbReference type="NCBI Taxonomy" id="579108"/>
    <lineage>
        <taxon>Bacteria</taxon>
        <taxon>Bacillati</taxon>
        <taxon>Actinomycetota</taxon>
        <taxon>Actinomycetes</taxon>
        <taxon>Micromonosporales</taxon>
        <taxon>Micromonosporaceae</taxon>
        <taxon>Dactylosporangium</taxon>
    </lineage>
</organism>
<dbReference type="Proteomes" id="UP001500620">
    <property type="component" value="Unassembled WGS sequence"/>
</dbReference>
<name>A0ABP8DJ43_9ACTN</name>
<evidence type="ECO:0000313" key="2">
    <source>
        <dbReference type="Proteomes" id="UP001500620"/>
    </source>
</evidence>